<name>A0ABR3S3Y5_9PLEO</name>
<evidence type="ECO:0000313" key="7">
    <source>
        <dbReference type="EMBL" id="KAL1611395.1"/>
    </source>
</evidence>
<keyword evidence="8" id="KW-1185">Reference proteome</keyword>
<dbReference type="PANTHER" id="PTHR24305:SF210">
    <property type="entry name" value="CYTOCHROME P450 MONOOXYGENASE ASQL-RELATED"/>
    <property type="match status" value="1"/>
</dbReference>
<keyword evidence="6" id="KW-0503">Monooxygenase</keyword>
<dbReference type="InterPro" id="IPR017972">
    <property type="entry name" value="Cyt_P450_CS"/>
</dbReference>
<dbReference type="PANTHER" id="PTHR24305">
    <property type="entry name" value="CYTOCHROME P450"/>
    <property type="match status" value="1"/>
</dbReference>
<evidence type="ECO:0008006" key="9">
    <source>
        <dbReference type="Google" id="ProtNLM"/>
    </source>
</evidence>
<organism evidence="7 8">
    <name type="scientific">Nothophoma quercina</name>
    <dbReference type="NCBI Taxonomy" id="749835"/>
    <lineage>
        <taxon>Eukaryota</taxon>
        <taxon>Fungi</taxon>
        <taxon>Dikarya</taxon>
        <taxon>Ascomycota</taxon>
        <taxon>Pezizomycotina</taxon>
        <taxon>Dothideomycetes</taxon>
        <taxon>Pleosporomycetidae</taxon>
        <taxon>Pleosporales</taxon>
        <taxon>Pleosporineae</taxon>
        <taxon>Didymellaceae</taxon>
        <taxon>Nothophoma</taxon>
    </lineage>
</organism>
<comment type="caution">
    <text evidence="7">The sequence shown here is derived from an EMBL/GenBank/DDBJ whole genome shotgun (WGS) entry which is preliminary data.</text>
</comment>
<keyword evidence="3 6" id="KW-0349">Heme</keyword>
<reference evidence="7 8" key="1">
    <citation type="submission" date="2024-02" db="EMBL/GenBank/DDBJ databases">
        <title>De novo assembly and annotation of 12 fungi associated with fruit tree decline syndrome in Ontario, Canada.</title>
        <authorList>
            <person name="Sulman M."/>
            <person name="Ellouze W."/>
            <person name="Ilyukhin E."/>
        </authorList>
    </citation>
    <scope>NUCLEOTIDE SEQUENCE [LARGE SCALE GENOMIC DNA]</scope>
    <source>
        <strain evidence="7 8">M97-236</strain>
    </source>
</reference>
<sequence>MYTSVKNFKDPLLFIPERWTDDERFAEDKRAAVQPFSVGSRDCLGKNMANHEMRLILAKVLWSFDLELSRQQQGDWLDQNVYLTWEKTPLMVKVKAAER</sequence>
<dbReference type="Pfam" id="PF00067">
    <property type="entry name" value="p450"/>
    <property type="match status" value="1"/>
</dbReference>
<dbReference type="PROSITE" id="PS00086">
    <property type="entry name" value="CYTOCHROME_P450"/>
    <property type="match status" value="1"/>
</dbReference>
<dbReference type="Gene3D" id="1.10.630.10">
    <property type="entry name" value="Cytochrome P450"/>
    <property type="match status" value="1"/>
</dbReference>
<evidence type="ECO:0000256" key="6">
    <source>
        <dbReference type="RuleBase" id="RU000461"/>
    </source>
</evidence>
<keyword evidence="6" id="KW-0560">Oxidoreductase</keyword>
<dbReference type="PRINTS" id="PR00463">
    <property type="entry name" value="EP450I"/>
</dbReference>
<dbReference type="SUPFAM" id="SSF48264">
    <property type="entry name" value="Cytochrome P450"/>
    <property type="match status" value="1"/>
</dbReference>
<evidence type="ECO:0000256" key="5">
    <source>
        <dbReference type="ARBA" id="ARBA00023004"/>
    </source>
</evidence>
<evidence type="ECO:0000313" key="8">
    <source>
        <dbReference type="Proteomes" id="UP001521222"/>
    </source>
</evidence>
<dbReference type="InterPro" id="IPR050121">
    <property type="entry name" value="Cytochrome_P450_monoxygenase"/>
</dbReference>
<evidence type="ECO:0000256" key="1">
    <source>
        <dbReference type="ARBA" id="ARBA00001971"/>
    </source>
</evidence>
<comment type="cofactor">
    <cofactor evidence="1">
        <name>heme</name>
        <dbReference type="ChEBI" id="CHEBI:30413"/>
    </cofactor>
</comment>
<dbReference type="InterPro" id="IPR036396">
    <property type="entry name" value="Cyt_P450_sf"/>
</dbReference>
<dbReference type="Proteomes" id="UP001521222">
    <property type="component" value="Unassembled WGS sequence"/>
</dbReference>
<keyword evidence="5 6" id="KW-0408">Iron</keyword>
<keyword evidence="4 6" id="KW-0479">Metal-binding</keyword>
<comment type="similarity">
    <text evidence="2 6">Belongs to the cytochrome P450 family.</text>
</comment>
<gene>
    <name evidence="7" type="ORF">SLS59_000114</name>
</gene>
<evidence type="ECO:0000256" key="4">
    <source>
        <dbReference type="ARBA" id="ARBA00022723"/>
    </source>
</evidence>
<dbReference type="EMBL" id="JAKIXB020000001">
    <property type="protein sequence ID" value="KAL1611395.1"/>
    <property type="molecule type" value="Genomic_DNA"/>
</dbReference>
<proteinExistence type="inferred from homology"/>
<protein>
    <recommendedName>
        <fullName evidence="9">Cytochrome P450</fullName>
    </recommendedName>
</protein>
<evidence type="ECO:0000256" key="2">
    <source>
        <dbReference type="ARBA" id="ARBA00010617"/>
    </source>
</evidence>
<dbReference type="InterPro" id="IPR002401">
    <property type="entry name" value="Cyt_P450_E_grp-I"/>
</dbReference>
<accession>A0ABR3S3Y5</accession>
<dbReference type="InterPro" id="IPR001128">
    <property type="entry name" value="Cyt_P450"/>
</dbReference>
<evidence type="ECO:0000256" key="3">
    <source>
        <dbReference type="ARBA" id="ARBA00022617"/>
    </source>
</evidence>